<keyword evidence="3 6" id="KW-0808">Transferase</keyword>
<dbReference type="GO" id="GO:0016757">
    <property type="term" value="F:glycosyltransferase activity"/>
    <property type="evidence" value="ECO:0007669"/>
    <property type="project" value="UniProtKB-UniRule"/>
</dbReference>
<dbReference type="AlphaFoldDB" id="A0A212J8X1"/>
<feature type="binding site" evidence="6">
    <location>
        <position position="356"/>
    </location>
    <ligand>
        <name>NAD(+)</name>
        <dbReference type="ChEBI" id="CHEBI:57540"/>
    </ligand>
</feature>
<keyword evidence="4 6" id="KW-0548">Nucleotidyltransferase</keyword>
<protein>
    <recommendedName>
        <fullName evidence="7">DarT domain-containing protein</fullName>
    </recommendedName>
</protein>
<evidence type="ECO:0000259" key="7">
    <source>
        <dbReference type="PROSITE" id="PS52018"/>
    </source>
</evidence>
<evidence type="ECO:0000313" key="8">
    <source>
        <dbReference type="EMBL" id="SBV95876.1"/>
    </source>
</evidence>
<dbReference type="RefSeq" id="WP_296947721.1">
    <property type="nucleotide sequence ID" value="NZ_LT599021.1"/>
</dbReference>
<evidence type="ECO:0000256" key="1">
    <source>
        <dbReference type="ARBA" id="ARBA00022649"/>
    </source>
</evidence>
<comment type="caution">
    <text evidence="6">Lacks conserved residue(s) required for the propagation of feature annotation.</text>
</comment>
<evidence type="ECO:0000256" key="4">
    <source>
        <dbReference type="ARBA" id="ARBA00022695"/>
    </source>
</evidence>
<comment type="similarity">
    <text evidence="6">Belongs to the DarT ADP-ribosyltransferase family.</text>
</comment>
<evidence type="ECO:0000256" key="5">
    <source>
        <dbReference type="ARBA" id="ARBA00023125"/>
    </source>
</evidence>
<dbReference type="EMBL" id="FLUL01000001">
    <property type="protein sequence ID" value="SBV95876.1"/>
    <property type="molecule type" value="Genomic_DNA"/>
</dbReference>
<keyword evidence="2 6" id="KW-0328">Glycosyltransferase</keyword>
<accession>A0A212J8X1</accession>
<keyword evidence="1 6" id="KW-1277">Toxin-antitoxin system</keyword>
<keyword evidence="5 6" id="KW-0238">DNA-binding</keyword>
<feature type="binding site" evidence="6">
    <location>
        <begin position="316"/>
        <end position="318"/>
    </location>
    <ligand>
        <name>NAD(+)</name>
        <dbReference type="ChEBI" id="CHEBI:57540"/>
    </ligand>
</feature>
<name>A0A212J8X1_9BACT</name>
<dbReference type="InterPro" id="IPR029494">
    <property type="entry name" value="DarT"/>
</dbReference>
<feature type="active site" evidence="6">
    <location>
        <position position="454"/>
    </location>
</feature>
<evidence type="ECO:0000256" key="2">
    <source>
        <dbReference type="ARBA" id="ARBA00022676"/>
    </source>
</evidence>
<proteinExistence type="inferred from homology"/>
<gene>
    <name evidence="8" type="ORF">KL86DYS2_10990</name>
</gene>
<feature type="active site" description="Proton acceptor" evidence="6">
    <location>
        <position position="356"/>
    </location>
</feature>
<organism evidence="8">
    <name type="scientific">uncultured Dysgonomonas sp</name>
    <dbReference type="NCBI Taxonomy" id="206096"/>
    <lineage>
        <taxon>Bacteria</taxon>
        <taxon>Pseudomonadati</taxon>
        <taxon>Bacteroidota</taxon>
        <taxon>Bacteroidia</taxon>
        <taxon>Bacteroidales</taxon>
        <taxon>Dysgonomonadaceae</taxon>
        <taxon>Dysgonomonas</taxon>
        <taxon>environmental samples</taxon>
    </lineage>
</organism>
<evidence type="ECO:0000256" key="3">
    <source>
        <dbReference type="ARBA" id="ARBA00022679"/>
    </source>
</evidence>
<comment type="catalytic activity">
    <reaction evidence="6">
        <text>a thymidine in DNA + NAD(+) = an N-(ADP-alpha-D-ribosyl)-thymidine in DNA + nicotinamide + H(+)</text>
        <dbReference type="Rhea" id="RHEA:71651"/>
        <dbReference type="Rhea" id="RHEA-COMP:13556"/>
        <dbReference type="Rhea" id="RHEA-COMP:18051"/>
        <dbReference type="ChEBI" id="CHEBI:15378"/>
        <dbReference type="ChEBI" id="CHEBI:17154"/>
        <dbReference type="ChEBI" id="CHEBI:57540"/>
        <dbReference type="ChEBI" id="CHEBI:137386"/>
        <dbReference type="ChEBI" id="CHEBI:191199"/>
    </reaction>
</comment>
<dbReference type="Pfam" id="PF14487">
    <property type="entry name" value="DarT"/>
    <property type="match status" value="1"/>
</dbReference>
<dbReference type="GO" id="GO:0003677">
    <property type="term" value="F:DNA binding"/>
    <property type="evidence" value="ECO:0007669"/>
    <property type="project" value="UniProtKB-UniRule"/>
</dbReference>
<sequence>MEFFIGIIILVVILVVRGNYKERKRQEEFQKKQFIEEQKRIREDEIKKREELRFENLLVVFADNDNNGKPKAILKRSNNVYASVERVVNNFEPFSVGKTLRFEKEITNKWNWYDEVEYQRQLATNKQKKIDELNDETIVIIYENLDDNGKPVAIAKRKDGTYASIERVANNYDPYTVGESIRIKKEIIDRWNWYDETEYKKQLILKEQQKRQKEINELNNETIIVVYENVNDNNKPIAIVKRINNTYASVERPNKRFEVYEEIRITKETINKWHWYDETEYQRQLILKQKIDIDRKRTIEEQNLYFKQFGIDYLFHMTHKDNLQNILQNGLKSHNYARKNNLTRVDIADNQVNDRRSRFEPIYDRSIHDYVPLYFNPKNPMLFRRSNIQNDIIILAIDRNLLLQENVVFTNGNAASKATSFYKKIEDLDKLNWNCINAEYWNDIEDGKRIRCSETLVYPNIPVTAIQKIYCNNELTKQYIISLLNNFPNIKTEINSNLYFGNIINQYNYNHLQIPFNNDISMDDLDDLPF</sequence>
<evidence type="ECO:0000256" key="6">
    <source>
        <dbReference type="PROSITE-ProRule" id="PRU01362"/>
    </source>
</evidence>
<feature type="domain" description="DarT" evidence="7">
    <location>
        <begin position="312"/>
        <end position="500"/>
    </location>
</feature>
<dbReference type="PROSITE" id="PS52018">
    <property type="entry name" value="DART"/>
    <property type="match status" value="1"/>
</dbReference>
<dbReference type="GO" id="GO:0016779">
    <property type="term" value="F:nucleotidyltransferase activity"/>
    <property type="evidence" value="ECO:0007669"/>
    <property type="project" value="UniProtKB-UniRule"/>
</dbReference>
<reference evidence="8" key="1">
    <citation type="submission" date="2016-04" db="EMBL/GenBank/DDBJ databases">
        <authorList>
            <person name="Evans L.H."/>
            <person name="Alamgir A."/>
            <person name="Owens N."/>
            <person name="Weber N.D."/>
            <person name="Virtaneva K."/>
            <person name="Barbian K."/>
            <person name="Babar A."/>
            <person name="Rosenke K."/>
        </authorList>
    </citation>
    <scope>NUCLEOTIDE SEQUENCE</scope>
    <source>
        <strain evidence="8">86-2</strain>
    </source>
</reference>